<dbReference type="PANTHER" id="PTHR43690:SF34">
    <property type="entry name" value="ZINC PROTEASE PQQL-LIKE"/>
    <property type="match status" value="1"/>
</dbReference>
<gene>
    <name evidence="2" type="ORF">H9853_06605</name>
</gene>
<feature type="non-terminal residue" evidence="2">
    <location>
        <position position="1"/>
    </location>
</feature>
<dbReference type="InterPro" id="IPR011249">
    <property type="entry name" value="Metalloenz_LuxS/M16"/>
</dbReference>
<dbReference type="InterPro" id="IPR007863">
    <property type="entry name" value="Peptidase_M16_C"/>
</dbReference>
<reference evidence="2" key="2">
    <citation type="submission" date="2021-04" db="EMBL/GenBank/DDBJ databases">
        <authorList>
            <person name="Gilroy R."/>
        </authorList>
    </citation>
    <scope>NUCLEOTIDE SEQUENCE</scope>
    <source>
        <strain evidence="2">1719</strain>
    </source>
</reference>
<evidence type="ECO:0000313" key="2">
    <source>
        <dbReference type="EMBL" id="HIX54678.1"/>
    </source>
</evidence>
<comment type="caution">
    <text evidence="2">The sequence shown here is derived from an EMBL/GenBank/DDBJ whole genome shotgun (WGS) entry which is preliminary data.</text>
</comment>
<accession>A0A9D1W901</accession>
<dbReference type="GO" id="GO:0046872">
    <property type="term" value="F:metal ion binding"/>
    <property type="evidence" value="ECO:0007669"/>
    <property type="project" value="InterPro"/>
</dbReference>
<dbReference type="Proteomes" id="UP000824156">
    <property type="component" value="Unassembled WGS sequence"/>
</dbReference>
<organism evidence="2 3">
    <name type="scientific">Candidatus Sphingobacterium stercoripullorum</name>
    <dbReference type="NCBI Taxonomy" id="2838759"/>
    <lineage>
        <taxon>Bacteria</taxon>
        <taxon>Pseudomonadati</taxon>
        <taxon>Bacteroidota</taxon>
        <taxon>Sphingobacteriia</taxon>
        <taxon>Sphingobacteriales</taxon>
        <taxon>Sphingobacteriaceae</taxon>
        <taxon>Sphingobacterium</taxon>
    </lineage>
</organism>
<proteinExistence type="predicted"/>
<name>A0A9D1W901_9SPHI</name>
<reference evidence="2" key="1">
    <citation type="journal article" date="2021" name="PeerJ">
        <title>Extensive microbial diversity within the chicken gut microbiome revealed by metagenomics and culture.</title>
        <authorList>
            <person name="Gilroy R."/>
            <person name="Ravi A."/>
            <person name="Getino M."/>
            <person name="Pursley I."/>
            <person name="Horton D.L."/>
            <person name="Alikhan N.F."/>
            <person name="Baker D."/>
            <person name="Gharbi K."/>
            <person name="Hall N."/>
            <person name="Watson M."/>
            <person name="Adriaenssens E.M."/>
            <person name="Foster-Nyarko E."/>
            <person name="Jarju S."/>
            <person name="Secka A."/>
            <person name="Antonio M."/>
            <person name="Oren A."/>
            <person name="Chaudhuri R.R."/>
            <person name="La Ragione R."/>
            <person name="Hildebrand F."/>
            <person name="Pallen M.J."/>
        </authorList>
    </citation>
    <scope>NUCLEOTIDE SEQUENCE</scope>
    <source>
        <strain evidence="2">1719</strain>
    </source>
</reference>
<evidence type="ECO:0000313" key="3">
    <source>
        <dbReference type="Proteomes" id="UP000824156"/>
    </source>
</evidence>
<sequence length="693" mass="78883">ERLFSDMRMPENPPVRSEYKVDLKGENQYMVVTDEEMPQTIGQIIIKMPNEKVTTVGQYRQSLIESVLTSMINSRISELSQSSNPPFIGGGVEMGRFLANLDNFSVFFAAKPGAIEEGFRAIYTELERVRQFGFSESELNRTIASMRKSNETSYIERDKKKSDAYVNSYLNHFLKDAPALSNEYRYELMNQLLPTITLEEVEKAFLSSFVDENRDILFLGPEGDKDKMPKEEEVLAWVSEIQKEQLTAYEDNVSDLPLLASQPVAGKIVKESKIDGIETSEIVLSNGVKVYLKPTTYKNNEIVISAFSPGGTSLYSDEDYLSASNAASLINSSGLGQYNNVEIKKYLADKRVNVSPSISERYESLSGYSDKDGLETAFEMIYGYFTEPRIEDDVFQSFITSTRSNLANQGNNPQYVFGKEITEALYNNSIRRTPMSLEKVDQINKDRAFEIFKERFADASDFTFVIVGSFDEEEIKPLLEQYLAALPTVDRKDEPRDLGLYEPNKGFNKDVYKGKEEKVNVNLAYYTDYDYNDKNNINVSALSSVLSIKLIEILREEEGGVYGVGAQGSYSKEPKPRLSLNIGFGTSPEKVDKLIELTKKEINRVKTEGPNAEDVQKFIIERERQFQVQQEENGFWLNNITSALRMGEDPTKFLNYLDRVRGVTPETIKDVAKKYLDEDKLFQFILHPDKKEN</sequence>
<dbReference type="SUPFAM" id="SSF63411">
    <property type="entry name" value="LuxS/MPP-like metallohydrolase"/>
    <property type="match status" value="3"/>
</dbReference>
<dbReference type="AlphaFoldDB" id="A0A9D1W901"/>
<dbReference type="Gene3D" id="3.30.830.10">
    <property type="entry name" value="Metalloenzyme, LuxS/M16 peptidase-like"/>
    <property type="match status" value="3"/>
</dbReference>
<dbReference type="Pfam" id="PF05193">
    <property type="entry name" value="Peptidase_M16_C"/>
    <property type="match status" value="1"/>
</dbReference>
<evidence type="ECO:0000259" key="1">
    <source>
        <dbReference type="Pfam" id="PF05193"/>
    </source>
</evidence>
<dbReference type="InterPro" id="IPR050626">
    <property type="entry name" value="Peptidase_M16"/>
</dbReference>
<dbReference type="PANTHER" id="PTHR43690">
    <property type="entry name" value="NARDILYSIN"/>
    <property type="match status" value="1"/>
</dbReference>
<feature type="domain" description="Peptidase M16 C-terminal" evidence="1">
    <location>
        <begin position="452"/>
        <end position="617"/>
    </location>
</feature>
<dbReference type="EMBL" id="DXEZ01000182">
    <property type="protein sequence ID" value="HIX54678.1"/>
    <property type="molecule type" value="Genomic_DNA"/>
</dbReference>
<protein>
    <submittedName>
        <fullName evidence="2">Insulinase family protein</fullName>
    </submittedName>
</protein>